<dbReference type="GO" id="GO:0016020">
    <property type="term" value="C:membrane"/>
    <property type="evidence" value="ECO:0007669"/>
    <property type="project" value="UniProtKB-SubCell"/>
</dbReference>
<protein>
    <recommendedName>
        <fullName evidence="6">CYRIA/CYRIB Rac1 binding domain-containing protein</fullName>
    </recommendedName>
</protein>
<feature type="domain" description="CYRIA/CYRIB Rac1 binding" evidence="6">
    <location>
        <begin position="89"/>
        <end position="384"/>
    </location>
</feature>
<feature type="region of interest" description="Disordered" evidence="5">
    <location>
        <begin position="60"/>
        <end position="88"/>
    </location>
</feature>
<dbReference type="GO" id="GO:0031267">
    <property type="term" value="F:small GTPase binding"/>
    <property type="evidence" value="ECO:0007669"/>
    <property type="project" value="InterPro"/>
</dbReference>
<dbReference type="OrthoDB" id="60973at2759"/>
<dbReference type="InterPro" id="IPR009828">
    <property type="entry name" value="CYRIA/CYRIB_Rac1-bd"/>
</dbReference>
<dbReference type="AlphaFoldDB" id="A0A8V0YWG6"/>
<reference evidence="7" key="1">
    <citation type="submission" date="2020-11" db="EMBL/GenBank/DDBJ databases">
        <title>Gallus gallus (Chicken) genome, bGalGal1, GRCg7b, maternal haplotype autosomes + Z &amp; W.</title>
        <authorList>
            <person name="Warren W."/>
            <person name="Formenti G."/>
            <person name="Fedrigo O."/>
            <person name="Haase B."/>
            <person name="Mountcastle J."/>
            <person name="Balacco J."/>
            <person name="Tracey A."/>
            <person name="Schneider V."/>
            <person name="Okimoto R."/>
            <person name="Cheng H."/>
            <person name="Hawken R."/>
            <person name="Howe K."/>
            <person name="Jarvis E.D."/>
        </authorList>
    </citation>
    <scope>NUCLEOTIDE SEQUENCE [LARGE SCALE GENOMIC DNA]</scope>
    <source>
        <strain evidence="7">Broiler</strain>
    </source>
</reference>
<evidence type="ECO:0000256" key="2">
    <source>
        <dbReference type="ARBA" id="ARBA00005778"/>
    </source>
</evidence>
<feature type="compositionally biased region" description="Low complexity" evidence="5">
    <location>
        <begin position="8"/>
        <end position="21"/>
    </location>
</feature>
<evidence type="ECO:0000313" key="8">
    <source>
        <dbReference type="Proteomes" id="UP000000539"/>
    </source>
</evidence>
<feature type="compositionally biased region" description="Low complexity" evidence="5">
    <location>
        <begin position="64"/>
        <end position="78"/>
    </location>
</feature>
<feature type="region of interest" description="Disordered" evidence="5">
    <location>
        <begin position="1"/>
        <end position="22"/>
    </location>
</feature>
<dbReference type="PANTHER" id="PTHR12422">
    <property type="entry name" value="GH09096P"/>
    <property type="match status" value="1"/>
</dbReference>
<dbReference type="InterPro" id="IPR039789">
    <property type="entry name" value="CYRI"/>
</dbReference>
<organism evidence="7 8">
    <name type="scientific">Gallus gallus</name>
    <name type="common">Chicken</name>
    <dbReference type="NCBI Taxonomy" id="9031"/>
    <lineage>
        <taxon>Eukaryota</taxon>
        <taxon>Metazoa</taxon>
        <taxon>Chordata</taxon>
        <taxon>Craniata</taxon>
        <taxon>Vertebrata</taxon>
        <taxon>Euteleostomi</taxon>
        <taxon>Archelosauria</taxon>
        <taxon>Archosauria</taxon>
        <taxon>Dinosauria</taxon>
        <taxon>Saurischia</taxon>
        <taxon>Theropoda</taxon>
        <taxon>Coelurosauria</taxon>
        <taxon>Aves</taxon>
        <taxon>Neognathae</taxon>
        <taxon>Galloanserae</taxon>
        <taxon>Galliformes</taxon>
        <taxon>Phasianidae</taxon>
        <taxon>Phasianinae</taxon>
        <taxon>Gallus</taxon>
    </lineage>
</organism>
<evidence type="ECO:0000256" key="4">
    <source>
        <dbReference type="ARBA" id="ARBA00023288"/>
    </source>
</evidence>
<accession>A0A8V0YWG6</accession>
<sequence length="388" mass="42817">MPAIHRTAPIPDAHPIAAPGISPGKGAAPWPVAPTPPLMVNPLGSALGVSVGLGLPWGSGTGTSPHLPRLPPSRSEPSGFLSPGRCPADAQPTEAETVVWNQVNAVLEESQGVLAELQSYTGAGQEIREAIQNPGDLRLQERAWSAVCPLVAKLKRFYEFSLRLENALRSLLEALTCPPYPPTQHLEREQALAKQFAEILHFTLSFDELKMTNPAIQNDFSYYRRTISRNRINNLQLDAESEVNNEMANRMSLFYAEATPMLKTLSNATTKFVSENKTLPIEDTTDCLSTMACVCRVMLETPEYRSRFTNTETLLFCMRVMVGVIILYDHVHPVGAFAKTSKIYMKGCIKVLKDQPSTSTEGLLNALRYTTRHLNDDTTSKQIRALLQ</sequence>
<proteinExistence type="inferred from homology"/>
<comment type="similarity">
    <text evidence="2">Belongs to the CYRI family.</text>
</comment>
<evidence type="ECO:0000256" key="3">
    <source>
        <dbReference type="ARBA" id="ARBA00023136"/>
    </source>
</evidence>
<dbReference type="Proteomes" id="UP000000539">
    <property type="component" value="Chromosome 23"/>
</dbReference>
<dbReference type="GeneTree" id="ENSGT00390000015159"/>
<evidence type="ECO:0000256" key="1">
    <source>
        <dbReference type="ARBA" id="ARBA00004635"/>
    </source>
</evidence>
<dbReference type="Pfam" id="PF07159">
    <property type="entry name" value="CYRIA-B_Rac1-bd"/>
    <property type="match status" value="1"/>
</dbReference>
<reference evidence="7" key="3">
    <citation type="submission" date="2025-09" db="UniProtKB">
        <authorList>
            <consortium name="Ensembl"/>
        </authorList>
    </citation>
    <scope>IDENTIFICATION</scope>
    <source>
        <strain evidence="7">broiler</strain>
    </source>
</reference>
<keyword evidence="4" id="KW-0449">Lipoprotein</keyword>
<evidence type="ECO:0000259" key="6">
    <source>
        <dbReference type="Pfam" id="PF07159"/>
    </source>
</evidence>
<reference evidence="7" key="2">
    <citation type="submission" date="2025-08" db="UniProtKB">
        <authorList>
            <consortium name="Ensembl"/>
        </authorList>
    </citation>
    <scope>IDENTIFICATION</scope>
    <source>
        <strain evidence="7">broiler</strain>
    </source>
</reference>
<evidence type="ECO:0000256" key="5">
    <source>
        <dbReference type="SAM" id="MobiDB-lite"/>
    </source>
</evidence>
<keyword evidence="8" id="KW-1185">Reference proteome</keyword>
<name>A0A8V0YWG6_CHICK</name>
<gene>
    <name evidence="7" type="primary">LOC419677</name>
</gene>
<dbReference type="Ensembl" id="ENSGALT00010039709.1">
    <property type="protein sequence ID" value="ENSGALP00010022968.1"/>
    <property type="gene ID" value="ENSGALG00010016479.1"/>
</dbReference>
<evidence type="ECO:0000313" key="7">
    <source>
        <dbReference type="Ensembl" id="ENSGALP00010022968.1"/>
    </source>
</evidence>
<keyword evidence="3" id="KW-0472">Membrane</keyword>
<comment type="subcellular location">
    <subcellularLocation>
        <location evidence="1">Membrane</location>
        <topology evidence="1">Lipid-anchor</topology>
    </subcellularLocation>
</comment>
<dbReference type="GO" id="GO:0030833">
    <property type="term" value="P:regulation of actin filament polymerization"/>
    <property type="evidence" value="ECO:0007669"/>
    <property type="project" value="InterPro"/>
</dbReference>